<name>A0A4Q5HV83_9BACT</name>
<proteinExistence type="predicted"/>
<dbReference type="RefSeq" id="WP_130053752.1">
    <property type="nucleotide sequence ID" value="NZ_RCXK01000004.1"/>
</dbReference>
<sequence>MKEKIIAYLSGPRPYREGIALYEEYGLNLMLKATFRRNTETELLRATLMEELRKLAGLSETAFRTMQRKAADSPHISSAFIGAVGEINAEETTVNVPVTPVVENVIRFRDRFPFLNSPDCPDVLKILVADMFTAYDLYLKTFRELGELPDDAELEQAFGIAKTTVENYLEDRSIWEELEYYRDNHVLLGKHPRVAASLASDELSNKSDLEVMNIRKNAASNVSKWKKKLETVEGEEERAKALAAVDKWESMKSAAEKELENRKKN</sequence>
<comment type="caution">
    <text evidence="2">The sequence shown here is derived from an EMBL/GenBank/DDBJ whole genome shotgun (WGS) entry which is preliminary data.</text>
</comment>
<reference evidence="4 5" key="1">
    <citation type="journal article" date="2019" name="Nat. Med.">
        <title>A library of human gut bacterial isolates paired with longitudinal multiomics data enables mechanistic microbiome research.</title>
        <authorList>
            <person name="Poyet M."/>
            <person name="Groussin M."/>
            <person name="Gibbons S.M."/>
            <person name="Avila-Pacheco J."/>
            <person name="Jiang X."/>
            <person name="Kearney S.M."/>
            <person name="Perrotta A.R."/>
            <person name="Berdy B."/>
            <person name="Zhao S."/>
            <person name="Lieberman T.D."/>
            <person name="Swanson P.K."/>
            <person name="Smith M."/>
            <person name="Roesemann S."/>
            <person name="Alexander J.E."/>
            <person name="Rich S.A."/>
            <person name="Livny J."/>
            <person name="Vlamakis H."/>
            <person name="Clish C."/>
            <person name="Bullock K."/>
            <person name="Deik A."/>
            <person name="Scott J."/>
            <person name="Pierce K.A."/>
            <person name="Xavier R.J."/>
            <person name="Alm E.J."/>
        </authorList>
    </citation>
    <scope>NUCLEOTIDE SEQUENCE [LARGE SCALE GENOMIC DNA]</scope>
    <source>
        <strain evidence="2 5">BIOML-A1</strain>
        <strain evidence="3 4">BIOML-A4</strain>
    </source>
</reference>
<evidence type="ECO:0000256" key="1">
    <source>
        <dbReference type="SAM" id="Coils"/>
    </source>
</evidence>
<evidence type="ECO:0000313" key="3">
    <source>
        <dbReference type="EMBL" id="KAA5406422.1"/>
    </source>
</evidence>
<protein>
    <submittedName>
        <fullName evidence="2">Uncharacterized protein</fullName>
    </submittedName>
</protein>
<gene>
    <name evidence="3" type="ORF">F2Y51_06075</name>
    <name evidence="2" type="ORF">F2Y58_05455</name>
</gene>
<organism evidence="2 5">
    <name type="scientific">Phocaeicola dorei</name>
    <dbReference type="NCBI Taxonomy" id="357276"/>
    <lineage>
        <taxon>Bacteria</taxon>
        <taxon>Pseudomonadati</taxon>
        <taxon>Bacteroidota</taxon>
        <taxon>Bacteroidia</taxon>
        <taxon>Bacteroidales</taxon>
        <taxon>Bacteroidaceae</taxon>
        <taxon>Phocaeicola</taxon>
    </lineage>
</organism>
<accession>A0A4Q5HV83</accession>
<evidence type="ECO:0000313" key="2">
    <source>
        <dbReference type="EMBL" id="KAA5399574.1"/>
    </source>
</evidence>
<dbReference type="EMBL" id="VVYY01000004">
    <property type="protein sequence ID" value="KAA5399574.1"/>
    <property type="molecule type" value="Genomic_DNA"/>
</dbReference>
<evidence type="ECO:0000313" key="5">
    <source>
        <dbReference type="Proteomes" id="UP000481616"/>
    </source>
</evidence>
<dbReference type="AlphaFoldDB" id="A0A4Q5HV83"/>
<evidence type="ECO:0000313" key="4">
    <source>
        <dbReference type="Proteomes" id="UP000441162"/>
    </source>
</evidence>
<dbReference type="Proteomes" id="UP000441162">
    <property type="component" value="Unassembled WGS sequence"/>
</dbReference>
<dbReference type="Proteomes" id="UP000481616">
    <property type="component" value="Unassembled WGS sequence"/>
</dbReference>
<dbReference type="EMBL" id="VVZA01000004">
    <property type="protein sequence ID" value="KAA5406422.1"/>
    <property type="molecule type" value="Genomic_DNA"/>
</dbReference>
<feature type="coiled-coil region" evidence="1">
    <location>
        <begin position="215"/>
        <end position="265"/>
    </location>
</feature>
<keyword evidence="1" id="KW-0175">Coiled coil</keyword>